<evidence type="ECO:0000313" key="4">
    <source>
        <dbReference type="Proteomes" id="UP000195331"/>
    </source>
</evidence>
<dbReference type="InterPro" id="IPR054612">
    <property type="entry name" value="Phage_capsid-like_C"/>
</dbReference>
<dbReference type="OrthoDB" id="8444243at2"/>
<evidence type="ECO:0000259" key="2">
    <source>
        <dbReference type="Pfam" id="PF05065"/>
    </source>
</evidence>
<evidence type="ECO:0000256" key="1">
    <source>
        <dbReference type="ARBA" id="ARBA00004328"/>
    </source>
</evidence>
<dbReference type="Gene3D" id="3.30.2320.10">
    <property type="entry name" value="hypothetical protein PF0899 domain"/>
    <property type="match status" value="1"/>
</dbReference>
<protein>
    <submittedName>
        <fullName evidence="3">Phage major capsid protein</fullName>
    </submittedName>
</protein>
<sequence>MNLFEQLAAAKTPAEAERLMKAAADAANKAHESQTKATKVWSAMNGAEVSAEDDGKRLAFTKAMAKGLAERKSLAADGSAVVAQEFQPNPIALGKPATSLLDILPTRTHGSPQYAFLRQTSRTNNAAVVADGATKPTSSYGITRVEQSLTVVAHLSEAIPQYWLNDNSQLTSFVQTELQYGLSRAVEAKVLADIDATSGIATQAWATSIPVTLRKALTQLEVAGYVAHAIVLHPSDFETIELALSTTNAVEHLGLPYDPAQRRLYGVPIATTVAATAGVGHVLGADAVAVDSDSLGVQIRWSENSNATDFAQNLVRARLEGRWGTSVYQPGAVVKATLTSS</sequence>
<name>A0A1Y0C405_9MYCO</name>
<organism evidence="3 4">
    <name type="scientific">Mycobacterium dioxanotrophicus</name>
    <dbReference type="NCBI Taxonomy" id="482462"/>
    <lineage>
        <taxon>Bacteria</taxon>
        <taxon>Bacillati</taxon>
        <taxon>Actinomycetota</taxon>
        <taxon>Actinomycetes</taxon>
        <taxon>Mycobacteriales</taxon>
        <taxon>Mycobacteriaceae</taxon>
        <taxon>Mycobacterium</taxon>
    </lineage>
</organism>
<dbReference type="AlphaFoldDB" id="A0A1Y0C405"/>
<keyword evidence="4" id="KW-1185">Reference proteome</keyword>
<accession>A0A1Y0C405</accession>
<dbReference type="Gene3D" id="3.30.2400.10">
    <property type="entry name" value="Major capsid protein gp5"/>
    <property type="match status" value="1"/>
</dbReference>
<feature type="domain" description="Phage capsid-like C-terminal" evidence="2">
    <location>
        <begin position="78"/>
        <end position="336"/>
    </location>
</feature>
<dbReference type="Pfam" id="PF05065">
    <property type="entry name" value="Phage_capsid"/>
    <property type="match status" value="1"/>
</dbReference>
<comment type="subcellular location">
    <subcellularLocation>
        <location evidence="1">Virion</location>
    </subcellularLocation>
</comment>
<evidence type="ECO:0000313" key="3">
    <source>
        <dbReference type="EMBL" id="ART69933.1"/>
    </source>
</evidence>
<gene>
    <name evidence="3" type="ORF">BTO20_16325</name>
</gene>
<dbReference type="KEGG" id="mdx:BTO20_16325"/>
<dbReference type="Proteomes" id="UP000195331">
    <property type="component" value="Chromosome"/>
</dbReference>
<dbReference type="RefSeq" id="WP_087077424.1">
    <property type="nucleotide sequence ID" value="NZ_CP020809.1"/>
</dbReference>
<dbReference type="SUPFAM" id="SSF56563">
    <property type="entry name" value="Major capsid protein gp5"/>
    <property type="match status" value="1"/>
</dbReference>
<dbReference type="InterPro" id="IPR024455">
    <property type="entry name" value="Phage_capsid"/>
</dbReference>
<dbReference type="NCBIfam" id="TIGR01554">
    <property type="entry name" value="major_cap_HK97"/>
    <property type="match status" value="1"/>
</dbReference>
<reference evidence="3 4" key="1">
    <citation type="submission" date="2017-04" db="EMBL/GenBank/DDBJ databases">
        <title>Whole Genome Sequence of 1,4-Dioxane Degrading Bacterium Mycobacterium dioxanotrophicus PH-06.</title>
        <authorList>
            <person name="He Y."/>
        </authorList>
    </citation>
    <scope>NUCLEOTIDE SEQUENCE [LARGE SCALE GENOMIC DNA]</scope>
    <source>
        <strain evidence="3 4">PH-06</strain>
    </source>
</reference>
<proteinExistence type="predicted"/>
<dbReference type="EMBL" id="CP020809">
    <property type="protein sequence ID" value="ART69933.1"/>
    <property type="molecule type" value="Genomic_DNA"/>
</dbReference>